<gene>
    <name evidence="5" type="ORF">PVK06_036319</name>
</gene>
<keyword evidence="4" id="KW-0812">Transmembrane</keyword>
<evidence type="ECO:0000256" key="4">
    <source>
        <dbReference type="SAM" id="Phobius"/>
    </source>
</evidence>
<evidence type="ECO:0000256" key="1">
    <source>
        <dbReference type="ARBA" id="ARBA00010617"/>
    </source>
</evidence>
<dbReference type="InterPro" id="IPR036396">
    <property type="entry name" value="Cyt_P450_sf"/>
</dbReference>
<dbReference type="CDD" id="cd11072">
    <property type="entry name" value="CYP71-like"/>
    <property type="match status" value="2"/>
</dbReference>
<evidence type="ECO:0008006" key="7">
    <source>
        <dbReference type="Google" id="ProtNLM"/>
    </source>
</evidence>
<evidence type="ECO:0000313" key="5">
    <source>
        <dbReference type="EMBL" id="KAK5795062.1"/>
    </source>
</evidence>
<sequence>MQACIGYKKEQSSECISSLDLEMDPLNVPKLSINLLFSSLIFLLPLLIWLKLAKRKTLNLPPSPPKLPLIGNIHQLGKLPHRSLRDLSRKYGSLLLLQLGYNPTVVVSSTDMVREIVENHDIVFANRPRTTAVDILFYGCKDMVFTPYGEYWRQVKKIGVVELFSHRSVHSFQFVRDEEVELLINKIRGACLKGESINLTDMLMLVSSNIVSRCILSHKNEEEDGCSKFGELAKRLLILFTSSCIGDMFPYLRWVDVLTGYIPSMKAVSAELDAFLDQVIQEHQAFESNDQVSNKKDFVSIIMQLQKDGMYEMDLTQDNIKAILLDMFVGGTDTSTTTKEWMMAELLKHPNAMKKVQEEVRNVVGNKLRVDVEDVSKMEYLKCVLKETLRLHPAGPLMVPRETNASVKLGGYDIPSNTTVLVNVWAIQRDPKWWENPEEFIPERFENSSIDFKGQDFQFIPFGFGRRRCPGMPFGVVAIEYVMANLLYWFDWKLPAGEIAENLDMTELFGLTVTKKTPLHVLPLSESILSLDLEMELLNVPKLSFNLLFSSLILLFSLLILLKLAKRKTLNLPPSPPMLPLIGNIHQLGKLPHRSLRDLSRKYGSLLLLQLGYNPTVVVSSADIVREIVKNHDSVFSDRPRTTAVDILFYGAGDMAFAPYNKFWKQVRKISVVELFSHQSLHSFQFVRDEEVELLINKIRCACLKGEPINMTDMLMFVSSNIVSRCILSHTTEEEDGCSKFGELAKRLSVLFTSSCIGDMFPYLRWVDVLTGYIPSMKAVSAELDEFLDQVIQEHKAFEIDYQVSNKKDFVSIIMQLQKDGMYEMDLTQDNIKAILLDMFVAGSDTSTATKEWMMVELLKHPNAMKRVQEEVRNVVGNKLRVDAEDVSKMKYLNCVLKETLRLHPAGSLLLPRQTSSSVKLGGYDIPSNTTVLINAWAIQRDPKWWENPEDFIPERFENSSIDFKGQDFQFIPFGFGRRRCPGIPFGVAAIEYVMANLLYCFDWKLPAGEIAENLDMTELFGLTVTKKTPLHVLPLSHFSF</sequence>
<dbReference type="Gene3D" id="1.10.630.10">
    <property type="entry name" value="Cytochrome P450"/>
    <property type="match status" value="2"/>
</dbReference>
<comment type="caution">
    <text evidence="5">The sequence shown here is derived from an EMBL/GenBank/DDBJ whole genome shotgun (WGS) entry which is preliminary data.</text>
</comment>
<organism evidence="5 6">
    <name type="scientific">Gossypium arboreum</name>
    <name type="common">Tree cotton</name>
    <name type="synonym">Gossypium nanking</name>
    <dbReference type="NCBI Taxonomy" id="29729"/>
    <lineage>
        <taxon>Eukaryota</taxon>
        <taxon>Viridiplantae</taxon>
        <taxon>Streptophyta</taxon>
        <taxon>Embryophyta</taxon>
        <taxon>Tracheophyta</taxon>
        <taxon>Spermatophyta</taxon>
        <taxon>Magnoliopsida</taxon>
        <taxon>eudicotyledons</taxon>
        <taxon>Gunneridae</taxon>
        <taxon>Pentapetalae</taxon>
        <taxon>rosids</taxon>
        <taxon>malvids</taxon>
        <taxon>Malvales</taxon>
        <taxon>Malvaceae</taxon>
        <taxon>Malvoideae</taxon>
        <taxon>Gossypium</taxon>
    </lineage>
</organism>
<keyword evidence="6" id="KW-1185">Reference proteome</keyword>
<dbReference type="Pfam" id="PF00067">
    <property type="entry name" value="p450"/>
    <property type="match status" value="2"/>
</dbReference>
<reference evidence="5 6" key="1">
    <citation type="submission" date="2023-03" db="EMBL/GenBank/DDBJ databases">
        <title>WGS of Gossypium arboreum.</title>
        <authorList>
            <person name="Yu D."/>
        </authorList>
    </citation>
    <scope>NUCLEOTIDE SEQUENCE [LARGE SCALE GENOMIC DNA]</scope>
    <source>
        <tissue evidence="5">Leaf</tissue>
    </source>
</reference>
<dbReference type="EMBL" id="JARKNE010000010">
    <property type="protein sequence ID" value="KAK5795062.1"/>
    <property type="molecule type" value="Genomic_DNA"/>
</dbReference>
<proteinExistence type="inferred from homology"/>
<dbReference type="PRINTS" id="PR00463">
    <property type="entry name" value="EP450I"/>
</dbReference>
<name>A0ABR0NK81_GOSAR</name>
<dbReference type="InterPro" id="IPR002401">
    <property type="entry name" value="Cyt_P450_E_grp-I"/>
</dbReference>
<dbReference type="PRINTS" id="PR00385">
    <property type="entry name" value="P450"/>
</dbReference>
<dbReference type="PROSITE" id="PS00086">
    <property type="entry name" value="CYTOCHROME_P450"/>
    <property type="match status" value="2"/>
</dbReference>
<dbReference type="InterPro" id="IPR017972">
    <property type="entry name" value="Cyt_P450_CS"/>
</dbReference>
<dbReference type="Proteomes" id="UP001358586">
    <property type="component" value="Chromosome 10"/>
</dbReference>
<feature type="transmembrane region" description="Helical" evidence="4">
    <location>
        <begin position="31"/>
        <end position="50"/>
    </location>
</feature>
<evidence type="ECO:0000313" key="6">
    <source>
        <dbReference type="Proteomes" id="UP001358586"/>
    </source>
</evidence>
<comment type="similarity">
    <text evidence="1">Belongs to the cytochrome P450 family.</text>
</comment>
<evidence type="ECO:0000256" key="2">
    <source>
        <dbReference type="ARBA" id="ARBA00022723"/>
    </source>
</evidence>
<protein>
    <recommendedName>
        <fullName evidence="7">Cytochrome P450 71A1-like</fullName>
    </recommendedName>
</protein>
<dbReference type="PANTHER" id="PTHR47955:SF15">
    <property type="entry name" value="CYTOCHROME P450 71A2-LIKE"/>
    <property type="match status" value="1"/>
</dbReference>
<evidence type="ECO:0000256" key="3">
    <source>
        <dbReference type="ARBA" id="ARBA00023004"/>
    </source>
</evidence>
<accession>A0ABR0NK81</accession>
<dbReference type="SUPFAM" id="SSF48264">
    <property type="entry name" value="Cytochrome P450"/>
    <property type="match status" value="2"/>
</dbReference>
<dbReference type="InterPro" id="IPR001128">
    <property type="entry name" value="Cyt_P450"/>
</dbReference>
<keyword evidence="4" id="KW-1133">Transmembrane helix</keyword>
<keyword evidence="2" id="KW-0479">Metal-binding</keyword>
<keyword evidence="4" id="KW-0472">Membrane</keyword>
<keyword evidence="3" id="KW-0408">Iron</keyword>
<dbReference type="PANTHER" id="PTHR47955">
    <property type="entry name" value="CYTOCHROME P450 FAMILY 71 PROTEIN"/>
    <property type="match status" value="1"/>
</dbReference>